<keyword evidence="2" id="KW-0472">Membrane</keyword>
<feature type="region of interest" description="Disordered" evidence="1">
    <location>
        <begin position="70"/>
        <end position="104"/>
    </location>
</feature>
<sequence>MFISEFRKMINFCITLSYKKRNYCQNNLIAIDSFVFALCFYLFLSIAPCAAENTTPSFPDMPAIPEIRIRQGVPMPPSPPVPPKPAPIQQPAEQKGSKPKAAASQGLSAKTLSSLLQGSGNMHLLQNLLDRGKQQERGEASLEKILAALENLNENKSSKSSGVNQNKENTESKKEFAVQSLSETVAQIQKGPAADLIRFKLNGKDITKEFVFTLCSKKGNDESFLFSADRKFIAGNVELQETLYLLFKKKSEASYVAEAELIQSQNNPNSFLARFKKLSPLQFKKSGNMLFWSDKDSSVTGELLFNVR</sequence>
<keyword evidence="4" id="KW-1185">Reference proteome</keyword>
<dbReference type="EMBL" id="CDNC01000012">
    <property type="protein sequence ID" value="CEM61561.1"/>
    <property type="molecule type" value="Genomic_DNA"/>
</dbReference>
<evidence type="ECO:0000313" key="3">
    <source>
        <dbReference type="EMBL" id="CEM61561.1"/>
    </source>
</evidence>
<evidence type="ECO:0000256" key="2">
    <source>
        <dbReference type="SAM" id="Phobius"/>
    </source>
</evidence>
<protein>
    <submittedName>
        <fullName evidence="3">Uncharacterized protein</fullName>
    </submittedName>
</protein>
<feature type="transmembrane region" description="Helical" evidence="2">
    <location>
        <begin position="28"/>
        <end position="47"/>
    </location>
</feature>
<organism evidence="3 4">
    <name type="scientific">Treponema phagedenis</name>
    <dbReference type="NCBI Taxonomy" id="162"/>
    <lineage>
        <taxon>Bacteria</taxon>
        <taxon>Pseudomonadati</taxon>
        <taxon>Spirochaetota</taxon>
        <taxon>Spirochaetia</taxon>
        <taxon>Spirochaetales</taxon>
        <taxon>Treponemataceae</taxon>
        <taxon>Treponema</taxon>
    </lineage>
</organism>
<dbReference type="AlphaFoldDB" id="A0A0B7GY60"/>
<dbReference type="RefSeq" id="WP_215905349.1">
    <property type="nucleotide sequence ID" value="NZ_CP058241.1"/>
</dbReference>
<proteinExistence type="predicted"/>
<name>A0A0B7GY60_TREPH</name>
<keyword evidence="2" id="KW-1133">Transmembrane helix</keyword>
<dbReference type="Proteomes" id="UP000042527">
    <property type="component" value="Unassembled WGS sequence"/>
</dbReference>
<reference evidence="4" key="1">
    <citation type="submission" date="2015-01" db="EMBL/GenBank/DDBJ databases">
        <authorList>
            <person name="Manzoor Shahid"/>
            <person name="Zubair Saima"/>
        </authorList>
    </citation>
    <scope>NUCLEOTIDE SEQUENCE [LARGE SCALE GENOMIC DNA]</scope>
    <source>
        <strain evidence="4">V1</strain>
    </source>
</reference>
<gene>
    <name evidence="3" type="ORF">TPHV1_20098</name>
</gene>
<keyword evidence="2" id="KW-0812">Transmembrane</keyword>
<evidence type="ECO:0000256" key="1">
    <source>
        <dbReference type="SAM" id="MobiDB-lite"/>
    </source>
</evidence>
<evidence type="ECO:0000313" key="4">
    <source>
        <dbReference type="Proteomes" id="UP000042527"/>
    </source>
</evidence>
<feature type="compositionally biased region" description="Pro residues" evidence="1">
    <location>
        <begin position="74"/>
        <end position="88"/>
    </location>
</feature>
<accession>A0A0B7GY60</accession>